<sequence>MREADWWGKAAISLLVFTMFFTLMMSETVFAAGLNKDQKRRAEQLRRICEDGTTEMRYPYVARLDDARPSTCGPAGVTTATRDGFEVVPVYKQAVANKKLPNYLAGLRRLEKEASDDTSKLKGPASAWKSLADDKAFRAAQDGVNDQVYYQPAMERSDNAGLTTALARAVMYHTVRQRGDGDDGDSRYALIKRTPKGAGGSPKEGIDEQKCLNKFSHVRYDDLMNGANHDRRDEWRESVGRVHVLRSIANQNNYNLNGGIHVRSHEYGNGVIK</sequence>
<accession>Q9RC18</accession>
<keyword evidence="1" id="KW-0964">Secreted</keyword>
<keyword evidence="1" id="KW-0378">Hydrolase</keyword>
<feature type="active site" description="Nucleophile" evidence="2">
    <location>
        <position position="66"/>
    </location>
</feature>
<dbReference type="InterPro" id="IPR023346">
    <property type="entry name" value="Lysozyme-like_dom_sf"/>
</dbReference>
<dbReference type="Gene3D" id="3.30.386.10">
    <property type="entry name" value="Chitosanase, subunit A, domain 2"/>
    <property type="match status" value="1"/>
</dbReference>
<dbReference type="InterPro" id="IPR023099">
    <property type="entry name" value="Glyco_hydro_46_N"/>
</dbReference>
<evidence type="ECO:0000256" key="1">
    <source>
        <dbReference type="PIRNR" id="PIRNR036551"/>
    </source>
</evidence>
<dbReference type="EMBL" id="AF160195">
    <property type="protein sequence ID" value="AAF24188.1"/>
    <property type="molecule type" value="Genomic_DNA"/>
</dbReference>
<comment type="similarity">
    <text evidence="1">Belongs to the glycosyl hydrolase 46 family.</text>
</comment>
<proteinExistence type="inferred from homology"/>
<dbReference type="Gene3D" id="1.20.141.10">
    <property type="entry name" value="Chitosanase, subunit A, domain 1"/>
    <property type="match status" value="1"/>
</dbReference>
<comment type="function">
    <text evidence="1">Aids in the defense against invading fungal pathogens by degrading their cell wall chitosan.</text>
</comment>
<protein>
    <recommendedName>
        <fullName evidence="1">Chitosanase</fullName>
        <ecNumber evidence="1">3.2.1.132</ecNumber>
    </recommendedName>
</protein>
<dbReference type="CAZy" id="GH46">
    <property type="family name" value="Glycoside Hydrolase Family 46"/>
</dbReference>
<evidence type="ECO:0000256" key="2">
    <source>
        <dbReference type="PIRSR" id="PIRSR036551-1"/>
    </source>
</evidence>
<comment type="subcellular location">
    <subcellularLocation>
        <location evidence="1">Secreted</location>
    </subcellularLocation>
</comment>
<reference evidence="3" key="1">
    <citation type="journal article" date="2000" name="Appl. Environ. Microbiol.">
        <title>Thermostable chitosanase from Bacillus sp. Strain CK4: cloning and expression of the gene and characterization of the enzyme.</title>
        <authorList>
            <person name="Yoon H.G."/>
            <person name="Kim H.Y."/>
            <person name="Lim Y.H."/>
            <person name="Kim H.K."/>
            <person name="Shin D.H."/>
            <person name="Hong B.S."/>
            <person name="Cho H.Y."/>
        </authorList>
    </citation>
    <scope>NUCLEOTIDE SEQUENCE</scope>
    <source>
        <strain evidence="3">KFB-CO4</strain>
    </source>
</reference>
<keyword evidence="1" id="KW-0326">Glycosidase</keyword>
<dbReference type="AlphaFoldDB" id="Q9RC18"/>
<dbReference type="EC" id="3.2.1.132" evidence="1"/>
<dbReference type="InterPro" id="IPR000400">
    <property type="entry name" value="Glyco_hydro_46"/>
</dbReference>
<dbReference type="PIRSF" id="PIRSF036551">
    <property type="entry name" value="Chitosanase"/>
    <property type="match status" value="1"/>
</dbReference>
<evidence type="ECO:0000313" key="3">
    <source>
        <dbReference type="EMBL" id="AAF24188.1"/>
    </source>
</evidence>
<feature type="active site" description="Proton donor" evidence="2">
    <location>
        <position position="50"/>
    </location>
</feature>
<gene>
    <name evidence="3" type="primary">choK</name>
</gene>
<organism evidence="3">
    <name type="scientific">Bacillus sp. KFB-CO4</name>
    <dbReference type="NCBI Taxonomy" id="111825"/>
    <lineage>
        <taxon>Bacteria</taxon>
        <taxon>Bacillati</taxon>
        <taxon>Bacillota</taxon>
        <taxon>Bacilli</taxon>
        <taxon>Bacillales</taxon>
        <taxon>Bacillaceae</taxon>
        <taxon>Bacillus</taxon>
    </lineage>
</organism>
<dbReference type="Pfam" id="PF01374">
    <property type="entry name" value="Glyco_hydro_46"/>
    <property type="match status" value="1"/>
</dbReference>
<dbReference type="PROSITE" id="PS60000">
    <property type="entry name" value="CHITOSANASE_46_80"/>
    <property type="match status" value="1"/>
</dbReference>
<dbReference type="SUPFAM" id="SSF53955">
    <property type="entry name" value="Lysozyme-like"/>
    <property type="match status" value="1"/>
</dbReference>
<name>Q9RC18_9BACI</name>
<dbReference type="GO" id="GO:0016977">
    <property type="term" value="F:chitosanase activity"/>
    <property type="evidence" value="ECO:0007669"/>
    <property type="project" value="UniProtKB-UniRule"/>
</dbReference>
<dbReference type="GO" id="GO:0005975">
    <property type="term" value="P:carbohydrate metabolic process"/>
    <property type="evidence" value="ECO:0007669"/>
    <property type="project" value="UniProtKB-UniRule"/>
</dbReference>
<dbReference type="GO" id="GO:0005576">
    <property type="term" value="C:extracellular region"/>
    <property type="evidence" value="ECO:0007669"/>
    <property type="project" value="UniProtKB-SubCell"/>
</dbReference>
<comment type="catalytic activity">
    <reaction evidence="1">
        <text>Endohydrolysis of beta-(1-&gt;4)-linkages between D-glucosamine residues in a partly acetylated chitosan.</text>
        <dbReference type="EC" id="3.2.1.132"/>
    </reaction>
</comment>